<protein>
    <recommendedName>
        <fullName evidence="4">Secreted protein</fullName>
    </recommendedName>
</protein>
<dbReference type="Proteomes" id="UP000281553">
    <property type="component" value="Unassembled WGS sequence"/>
</dbReference>
<dbReference type="OrthoDB" id="6265463at2759"/>
<evidence type="ECO:0000313" key="2">
    <source>
        <dbReference type="EMBL" id="VDN33545.1"/>
    </source>
</evidence>
<proteinExistence type="predicted"/>
<evidence type="ECO:0008006" key="4">
    <source>
        <dbReference type="Google" id="ProtNLM"/>
    </source>
</evidence>
<reference evidence="2 3" key="1">
    <citation type="submission" date="2018-11" db="EMBL/GenBank/DDBJ databases">
        <authorList>
            <consortium name="Pathogen Informatics"/>
        </authorList>
    </citation>
    <scope>NUCLEOTIDE SEQUENCE [LARGE SCALE GENOMIC DNA]</scope>
</reference>
<feature type="signal peptide" evidence="1">
    <location>
        <begin position="1"/>
        <end position="16"/>
    </location>
</feature>
<sequence length="157" mass="17510">MFLSVAVVWLWASSSIVEVSLLASRSLGVQCACRYLSGRRKYLRLITPEEIRGIHLVDRVTNMSVRTFLALEIRNPDSASLPEKKEEQFSNSVLNSAFSLRPLFQLDSHPDAPICCLSLDCLATVYRLTFAVLFDGDSHVFRSSAQTAPFNSKVSPL</sequence>
<dbReference type="AlphaFoldDB" id="A0A3P7MUZ2"/>
<gene>
    <name evidence="2" type="ORF">DILT_LOCUS16262</name>
</gene>
<feature type="chain" id="PRO_5018191355" description="Secreted protein" evidence="1">
    <location>
        <begin position="17"/>
        <end position="157"/>
    </location>
</feature>
<name>A0A3P7MUZ2_DIBLA</name>
<organism evidence="2 3">
    <name type="scientific">Dibothriocephalus latus</name>
    <name type="common">Fish tapeworm</name>
    <name type="synonym">Diphyllobothrium latum</name>
    <dbReference type="NCBI Taxonomy" id="60516"/>
    <lineage>
        <taxon>Eukaryota</taxon>
        <taxon>Metazoa</taxon>
        <taxon>Spiralia</taxon>
        <taxon>Lophotrochozoa</taxon>
        <taxon>Platyhelminthes</taxon>
        <taxon>Cestoda</taxon>
        <taxon>Eucestoda</taxon>
        <taxon>Diphyllobothriidea</taxon>
        <taxon>Diphyllobothriidae</taxon>
        <taxon>Dibothriocephalus</taxon>
    </lineage>
</organism>
<evidence type="ECO:0000313" key="3">
    <source>
        <dbReference type="Proteomes" id="UP000281553"/>
    </source>
</evidence>
<accession>A0A3P7MUZ2</accession>
<dbReference type="EMBL" id="UYRU01083905">
    <property type="protein sequence ID" value="VDN33545.1"/>
    <property type="molecule type" value="Genomic_DNA"/>
</dbReference>
<keyword evidence="1" id="KW-0732">Signal</keyword>
<evidence type="ECO:0000256" key="1">
    <source>
        <dbReference type="SAM" id="SignalP"/>
    </source>
</evidence>
<keyword evidence="3" id="KW-1185">Reference proteome</keyword>